<dbReference type="Proteomes" id="UP000297475">
    <property type="component" value="Unassembled WGS sequence"/>
</dbReference>
<evidence type="ECO:0000256" key="1">
    <source>
        <dbReference type="SAM" id="MobiDB-lite"/>
    </source>
</evidence>
<dbReference type="Pfam" id="PF09526">
    <property type="entry name" value="DUF2387"/>
    <property type="match status" value="1"/>
</dbReference>
<keyword evidence="3" id="KW-1185">Reference proteome</keyword>
<dbReference type="EMBL" id="SRMF01000008">
    <property type="protein sequence ID" value="TGG91480.1"/>
    <property type="molecule type" value="Genomic_DNA"/>
</dbReference>
<accession>A0A4Z0W7F6</accession>
<gene>
    <name evidence="2" type="ORF">E4656_15740</name>
</gene>
<reference evidence="2 3" key="1">
    <citation type="submission" date="2019-04" db="EMBL/GenBank/DDBJ databases">
        <title>Natronospirillum operosus gen. nov., sp. nov., a haloalkaliphilic satellite isolated from decaying biomass of laboratory culture of cyanobacterium Geitlerinema sp. and proposal of Natronospirillaceae fam. nov. and Saccharospirillaceae fam. nov.</title>
        <authorList>
            <person name="Kevbrin V."/>
            <person name="Boltyanskaya Y."/>
            <person name="Koziaeva V."/>
            <person name="Grouzdev D.S."/>
            <person name="Park M."/>
            <person name="Cho J."/>
        </authorList>
    </citation>
    <scope>NUCLEOTIDE SEQUENCE [LARGE SCALE GENOMIC DNA]</scope>
    <source>
        <strain evidence="2 3">G-116</strain>
    </source>
</reference>
<organism evidence="2 3">
    <name type="scientific">Natronospirillum operosum</name>
    <dbReference type="NCBI Taxonomy" id="2759953"/>
    <lineage>
        <taxon>Bacteria</taxon>
        <taxon>Pseudomonadati</taxon>
        <taxon>Pseudomonadota</taxon>
        <taxon>Gammaproteobacteria</taxon>
        <taxon>Oceanospirillales</taxon>
        <taxon>Natronospirillaceae</taxon>
        <taxon>Natronospirillum</taxon>
    </lineage>
</organism>
<name>A0A4Z0W7F6_9GAMM</name>
<dbReference type="InterPro" id="IPR012658">
    <property type="entry name" value="YheV"/>
</dbReference>
<protein>
    <submittedName>
        <fullName evidence="2">YheV family putative metal-binding protein</fullName>
    </submittedName>
</protein>
<evidence type="ECO:0000313" key="3">
    <source>
        <dbReference type="Proteomes" id="UP000297475"/>
    </source>
</evidence>
<dbReference type="RefSeq" id="WP_135484264.1">
    <property type="nucleotide sequence ID" value="NZ_SRMF01000008.1"/>
</dbReference>
<dbReference type="AlphaFoldDB" id="A0A4Z0W7F6"/>
<feature type="region of interest" description="Disordered" evidence="1">
    <location>
        <begin position="49"/>
        <end position="84"/>
    </location>
</feature>
<comment type="caution">
    <text evidence="2">The sequence shown here is derived from an EMBL/GenBank/DDBJ whole genome shotgun (WGS) entry which is preliminary data.</text>
</comment>
<sequence>MVMRFIAGAVCPACGEQDTLRAEVTDTPEFQYRECVSCGFSETGAEAQAAAREPVTRISGSDAGDGRQVVRILPSGTRSGSGTD</sequence>
<evidence type="ECO:0000313" key="2">
    <source>
        <dbReference type="EMBL" id="TGG91480.1"/>
    </source>
</evidence>
<dbReference type="OrthoDB" id="5881059at2"/>
<dbReference type="NCBIfam" id="TIGR02443">
    <property type="entry name" value="YheV family putative zinc ribbon protein"/>
    <property type="match status" value="1"/>
</dbReference>
<proteinExistence type="predicted"/>